<protein>
    <recommendedName>
        <fullName evidence="4">DinB family protein</fullName>
    </recommendedName>
</protein>
<evidence type="ECO:0000256" key="1">
    <source>
        <dbReference type="SAM" id="SignalP"/>
    </source>
</evidence>
<comment type="caution">
    <text evidence="2">The sequence shown here is derived from an EMBL/GenBank/DDBJ whole genome shotgun (WGS) entry which is preliminary data.</text>
</comment>
<accession>A0A5S3PST0</accession>
<dbReference type="OrthoDB" id="837585at2"/>
<dbReference type="AlphaFoldDB" id="A0A5S3PST0"/>
<evidence type="ECO:0000313" key="2">
    <source>
        <dbReference type="EMBL" id="TMM58049.1"/>
    </source>
</evidence>
<keyword evidence="3" id="KW-1185">Reference proteome</keyword>
<sequence length="196" mass="21791">MKLLLPIVLVLISLTVQSQKTMNDSLPYASIPEAPQEYTAGAVIARMVDGLGFRYYWATEGLTDNELDYAPGNEGRTIRQTLTHLYGLSEVIANSAKKEATDRTKKTPDMTFEETRKATLMNFKTASELFLKTDDLGGLPVIFQRANGESEFPFWNNINGPIEDAVWHAGQIVVLRRSAGNPINPKVNVFLGKLNE</sequence>
<keyword evidence="1" id="KW-0732">Signal</keyword>
<dbReference type="Proteomes" id="UP000310314">
    <property type="component" value="Unassembled WGS sequence"/>
</dbReference>
<organism evidence="2 3">
    <name type="scientific">Maribacter algarum</name>
    <name type="common">ex Zhang et al. 2020</name>
    <dbReference type="NCBI Taxonomy" id="2578118"/>
    <lineage>
        <taxon>Bacteria</taxon>
        <taxon>Pseudomonadati</taxon>
        <taxon>Bacteroidota</taxon>
        <taxon>Flavobacteriia</taxon>
        <taxon>Flavobacteriales</taxon>
        <taxon>Flavobacteriaceae</taxon>
        <taxon>Maribacter</taxon>
    </lineage>
</organism>
<feature type="signal peptide" evidence="1">
    <location>
        <begin position="1"/>
        <end position="18"/>
    </location>
</feature>
<evidence type="ECO:0008006" key="4">
    <source>
        <dbReference type="Google" id="ProtNLM"/>
    </source>
</evidence>
<dbReference type="RefSeq" id="WP_138655989.1">
    <property type="nucleotide sequence ID" value="NZ_VATY01000001.1"/>
</dbReference>
<proteinExistence type="predicted"/>
<evidence type="ECO:0000313" key="3">
    <source>
        <dbReference type="Proteomes" id="UP000310314"/>
    </source>
</evidence>
<reference evidence="2 3" key="1">
    <citation type="submission" date="2019-05" db="EMBL/GenBank/DDBJ databases">
        <authorList>
            <person name="Zhang J.-Y."/>
            <person name="Feg X."/>
            <person name="Du Z.-J."/>
        </authorList>
    </citation>
    <scope>NUCLEOTIDE SEQUENCE [LARGE SCALE GENOMIC DNA]</scope>
    <source>
        <strain evidence="2 3">RZ26</strain>
    </source>
</reference>
<dbReference type="EMBL" id="VATY01000001">
    <property type="protein sequence ID" value="TMM58049.1"/>
    <property type="molecule type" value="Genomic_DNA"/>
</dbReference>
<dbReference type="InterPro" id="IPR034660">
    <property type="entry name" value="DinB/YfiT-like"/>
</dbReference>
<gene>
    <name evidence="2" type="ORF">FEE95_01075</name>
</gene>
<dbReference type="Gene3D" id="1.20.120.450">
    <property type="entry name" value="dinb family like domain"/>
    <property type="match status" value="1"/>
</dbReference>
<feature type="chain" id="PRO_5024439792" description="DinB family protein" evidence="1">
    <location>
        <begin position="19"/>
        <end position="196"/>
    </location>
</feature>
<name>A0A5S3PST0_9FLAO</name>
<dbReference type="SUPFAM" id="SSF109854">
    <property type="entry name" value="DinB/YfiT-like putative metalloenzymes"/>
    <property type="match status" value="1"/>
</dbReference>